<feature type="transmembrane region" description="Helical" evidence="1">
    <location>
        <begin position="56"/>
        <end position="74"/>
    </location>
</feature>
<evidence type="ECO:0000256" key="1">
    <source>
        <dbReference type="SAM" id="Phobius"/>
    </source>
</evidence>
<dbReference type="PANTHER" id="PTHR34473">
    <property type="entry name" value="UPF0699 TRANSMEMBRANE PROTEIN YDBS"/>
    <property type="match status" value="1"/>
</dbReference>
<name>A0ABW1J423_9PSEU</name>
<protein>
    <submittedName>
        <fullName evidence="3">PH domain-containing protein</fullName>
    </submittedName>
</protein>
<keyword evidence="4" id="KW-1185">Reference proteome</keyword>
<dbReference type="PANTHER" id="PTHR34473:SF2">
    <property type="entry name" value="UPF0699 TRANSMEMBRANE PROTEIN YDBT"/>
    <property type="match status" value="1"/>
</dbReference>
<dbReference type="RefSeq" id="WP_379585174.1">
    <property type="nucleotide sequence ID" value="NZ_JBHSQW010000026.1"/>
</dbReference>
<feature type="domain" description="YdbS-like PH" evidence="2">
    <location>
        <begin position="419"/>
        <end position="481"/>
    </location>
</feature>
<evidence type="ECO:0000313" key="3">
    <source>
        <dbReference type="EMBL" id="MFC5995152.1"/>
    </source>
</evidence>
<feature type="transmembrane region" description="Helical" evidence="1">
    <location>
        <begin position="191"/>
        <end position="213"/>
    </location>
</feature>
<dbReference type="Pfam" id="PF03703">
    <property type="entry name" value="bPH_2"/>
    <property type="match status" value="2"/>
</dbReference>
<feature type="domain" description="YdbS-like PH" evidence="2">
    <location>
        <begin position="76"/>
        <end position="157"/>
    </location>
</feature>
<sequence length="517" mass="55444">MTGPARQPQQTGVAPTQPHPWRRLDARMLVVTPLDSVLRLLPVLAILLLTGRGDPMRVWIALGLTGLLVLLGALRWQTTRYRITDDRVELHKGWLHRQRTSVPRDRIRTVDLTAKLVHRIFGLSVVRVSAAAGSHAGAHQLDLDAVSTAEAEGLRRELLARRAPAPGAEVAAPAAPPAEELARLDPSWVRYAPLTVSSLAGIGVVLGALWRLFDDLGVDPLDVPTVGVAADRLAAAPVWLGTAVVGVLLLVLAVVGSVVLFVERWWSYRLTREADGTLRVRRGLLTRRSLSVSGRRLRGVLVSEPLLLRAGRGAQAWAVSTGLEKGAHGGALQPPVPRAEAGRVAAAVLREHPSVIIGAPLSRHPRAALTRRLTRALGSAAALVGVAWLVAARWPTLDWVGPASLALLPIALLLGLDRYRNLGHALTERYLVARQGSLHRRTVALQRSGVIGWTFRQSVFQRRSGLVTVQAVTAAGDRGYEVLDILAADGVALADATTPGLFDPMRPTPSSTPPVSA</sequence>
<dbReference type="InterPro" id="IPR014529">
    <property type="entry name" value="UCP026631"/>
</dbReference>
<dbReference type="InterPro" id="IPR005182">
    <property type="entry name" value="YdbS-like_PH"/>
</dbReference>
<feature type="transmembrane region" description="Helical" evidence="1">
    <location>
        <begin position="233"/>
        <end position="262"/>
    </location>
</feature>
<feature type="transmembrane region" description="Helical" evidence="1">
    <location>
        <begin position="28"/>
        <end position="50"/>
    </location>
</feature>
<dbReference type="PIRSF" id="PIRSF026631">
    <property type="entry name" value="UCP026631"/>
    <property type="match status" value="1"/>
</dbReference>
<evidence type="ECO:0000313" key="4">
    <source>
        <dbReference type="Proteomes" id="UP001596302"/>
    </source>
</evidence>
<keyword evidence="1" id="KW-0812">Transmembrane</keyword>
<reference evidence="4" key="1">
    <citation type="journal article" date="2019" name="Int. J. Syst. Evol. Microbiol.">
        <title>The Global Catalogue of Microorganisms (GCM) 10K type strain sequencing project: providing services to taxonomists for standard genome sequencing and annotation.</title>
        <authorList>
            <consortium name="The Broad Institute Genomics Platform"/>
            <consortium name="The Broad Institute Genome Sequencing Center for Infectious Disease"/>
            <person name="Wu L."/>
            <person name="Ma J."/>
        </authorList>
    </citation>
    <scope>NUCLEOTIDE SEQUENCE [LARGE SCALE GENOMIC DNA]</scope>
    <source>
        <strain evidence="4">CCM 8391</strain>
    </source>
</reference>
<accession>A0ABW1J423</accession>
<dbReference type="EMBL" id="JBHSQW010000026">
    <property type="protein sequence ID" value="MFC5995152.1"/>
    <property type="molecule type" value="Genomic_DNA"/>
</dbReference>
<dbReference type="Proteomes" id="UP001596302">
    <property type="component" value="Unassembled WGS sequence"/>
</dbReference>
<feature type="transmembrane region" description="Helical" evidence="1">
    <location>
        <begin position="397"/>
        <end position="416"/>
    </location>
</feature>
<comment type="caution">
    <text evidence="3">The sequence shown here is derived from an EMBL/GenBank/DDBJ whole genome shotgun (WGS) entry which is preliminary data.</text>
</comment>
<gene>
    <name evidence="3" type="ORF">ACFQE5_13120</name>
</gene>
<evidence type="ECO:0000259" key="2">
    <source>
        <dbReference type="Pfam" id="PF03703"/>
    </source>
</evidence>
<keyword evidence="1" id="KW-1133">Transmembrane helix</keyword>
<feature type="transmembrane region" description="Helical" evidence="1">
    <location>
        <begin position="373"/>
        <end position="391"/>
    </location>
</feature>
<organism evidence="3 4">
    <name type="scientific">Pseudonocardia hispaniensis</name>
    <dbReference type="NCBI Taxonomy" id="904933"/>
    <lineage>
        <taxon>Bacteria</taxon>
        <taxon>Bacillati</taxon>
        <taxon>Actinomycetota</taxon>
        <taxon>Actinomycetes</taxon>
        <taxon>Pseudonocardiales</taxon>
        <taxon>Pseudonocardiaceae</taxon>
        <taxon>Pseudonocardia</taxon>
    </lineage>
</organism>
<proteinExistence type="predicted"/>
<keyword evidence="1" id="KW-0472">Membrane</keyword>